<evidence type="ECO:0000313" key="6">
    <source>
        <dbReference type="Proteomes" id="UP001164746"/>
    </source>
</evidence>
<keyword evidence="3" id="KW-0175">Coiled coil</keyword>
<evidence type="ECO:0000313" key="5">
    <source>
        <dbReference type="EMBL" id="WAR11096.1"/>
    </source>
</evidence>
<dbReference type="SUPFAM" id="SSF49764">
    <property type="entry name" value="HSP20-like chaperones"/>
    <property type="match status" value="1"/>
</dbReference>
<dbReference type="Gene3D" id="2.60.40.790">
    <property type="match status" value="1"/>
</dbReference>
<gene>
    <name evidence="5" type="ORF">MAR_036172</name>
</gene>
<keyword evidence="6" id="KW-1185">Reference proteome</keyword>
<reference evidence="5" key="1">
    <citation type="submission" date="2022-11" db="EMBL/GenBank/DDBJ databases">
        <title>Centuries of genome instability and evolution in soft-shell clam transmissible cancer (bioRxiv).</title>
        <authorList>
            <person name="Hart S.F.M."/>
            <person name="Yonemitsu M.A."/>
            <person name="Giersch R.M."/>
            <person name="Beal B.F."/>
            <person name="Arriagada G."/>
            <person name="Davis B.W."/>
            <person name="Ostrander E.A."/>
            <person name="Goff S.P."/>
            <person name="Metzger M.J."/>
        </authorList>
    </citation>
    <scope>NUCLEOTIDE SEQUENCE</scope>
    <source>
        <strain evidence="5">MELC-2E11</strain>
        <tissue evidence="5">Siphon/mantle</tissue>
    </source>
</reference>
<organism evidence="5 6">
    <name type="scientific">Mya arenaria</name>
    <name type="common">Soft-shell clam</name>
    <dbReference type="NCBI Taxonomy" id="6604"/>
    <lineage>
        <taxon>Eukaryota</taxon>
        <taxon>Metazoa</taxon>
        <taxon>Spiralia</taxon>
        <taxon>Lophotrochozoa</taxon>
        <taxon>Mollusca</taxon>
        <taxon>Bivalvia</taxon>
        <taxon>Autobranchia</taxon>
        <taxon>Heteroconchia</taxon>
        <taxon>Euheterodonta</taxon>
        <taxon>Imparidentia</taxon>
        <taxon>Neoheterodontei</taxon>
        <taxon>Myida</taxon>
        <taxon>Myoidea</taxon>
        <taxon>Myidae</taxon>
        <taxon>Mya</taxon>
    </lineage>
</organism>
<accession>A0ABY7EV68</accession>
<evidence type="ECO:0000259" key="4">
    <source>
        <dbReference type="PROSITE" id="PS01031"/>
    </source>
</evidence>
<dbReference type="PROSITE" id="PS01031">
    <property type="entry name" value="SHSP"/>
    <property type="match status" value="1"/>
</dbReference>
<feature type="domain" description="SHSP" evidence="4">
    <location>
        <begin position="64"/>
        <end position="171"/>
    </location>
</feature>
<dbReference type="CDD" id="cd06526">
    <property type="entry name" value="metazoan_ACD"/>
    <property type="match status" value="1"/>
</dbReference>
<sequence length="233" mass="26850">MSWSIVPLLTRDIDYFDRQRDLYSKWMHLFDDDWRAMRFDDSVSRFDRELDRIRRELHDLDAQVPELQVAQPFVTDPEGNRKLSLRFNCDKFKPEEITVKTTGNVLNVHAKHEEDRPGKKVHMEFTRNYTLPKNVDPKGLKSTLSKDGVLQIEAPAPPAVEAPKENLIPIERLGLKTSPTPSPTFSKARLPIFKEEPVSSPQPLHLHGYNIVEKKVEETQCLSLILGQAPSEK</sequence>
<dbReference type="PANTHER" id="PTHR45640">
    <property type="entry name" value="HEAT SHOCK PROTEIN HSP-12.2-RELATED"/>
    <property type="match status" value="1"/>
</dbReference>
<dbReference type="Proteomes" id="UP001164746">
    <property type="component" value="Chromosome 7"/>
</dbReference>
<evidence type="ECO:0000256" key="3">
    <source>
        <dbReference type="SAM" id="Coils"/>
    </source>
</evidence>
<evidence type="ECO:0000256" key="2">
    <source>
        <dbReference type="RuleBase" id="RU003616"/>
    </source>
</evidence>
<dbReference type="PRINTS" id="PR00299">
    <property type="entry name" value="ACRYSTALLIN"/>
</dbReference>
<feature type="coiled-coil region" evidence="3">
    <location>
        <begin position="43"/>
        <end position="70"/>
    </location>
</feature>
<dbReference type="InterPro" id="IPR002068">
    <property type="entry name" value="A-crystallin/Hsp20_dom"/>
</dbReference>
<dbReference type="EMBL" id="CP111018">
    <property type="protein sequence ID" value="WAR11096.1"/>
    <property type="molecule type" value="Genomic_DNA"/>
</dbReference>
<comment type="similarity">
    <text evidence="1 2">Belongs to the small heat shock protein (HSP20) family.</text>
</comment>
<name>A0ABY7EV68_MYAAR</name>
<dbReference type="InterPro" id="IPR001436">
    <property type="entry name" value="Alpha-crystallin/sHSP_animal"/>
</dbReference>
<protein>
    <submittedName>
        <fullName evidence="5">HSPB1-like protein</fullName>
    </submittedName>
</protein>
<evidence type="ECO:0000256" key="1">
    <source>
        <dbReference type="PROSITE-ProRule" id="PRU00285"/>
    </source>
</evidence>
<proteinExistence type="inferred from homology"/>
<feature type="non-terminal residue" evidence="5">
    <location>
        <position position="233"/>
    </location>
</feature>
<dbReference type="PANTHER" id="PTHR45640:SF26">
    <property type="entry name" value="RE23625P"/>
    <property type="match status" value="1"/>
</dbReference>
<dbReference type="Pfam" id="PF00011">
    <property type="entry name" value="HSP20"/>
    <property type="match status" value="1"/>
</dbReference>
<dbReference type="InterPro" id="IPR008978">
    <property type="entry name" value="HSP20-like_chaperone"/>
</dbReference>